<keyword evidence="3" id="KW-0723">Serine/threonine-protein kinase</keyword>
<feature type="compositionally biased region" description="Low complexity" evidence="1">
    <location>
        <begin position="17"/>
        <end position="36"/>
    </location>
</feature>
<feature type="non-terminal residue" evidence="3">
    <location>
        <position position="1"/>
    </location>
</feature>
<feature type="domain" description="Peptidoglycan binding-like" evidence="2">
    <location>
        <begin position="55"/>
        <end position="113"/>
    </location>
</feature>
<evidence type="ECO:0000313" key="3">
    <source>
        <dbReference type="EMBL" id="OQD55230.1"/>
    </source>
</evidence>
<accession>A0A1V6MRZ9</accession>
<organism evidence="3 4">
    <name type="scientific">Streptomyces phaeoluteigriseus</name>
    <dbReference type="NCBI Taxonomy" id="114686"/>
    <lineage>
        <taxon>Bacteria</taxon>
        <taxon>Bacillati</taxon>
        <taxon>Actinomycetota</taxon>
        <taxon>Actinomycetes</taxon>
        <taxon>Kitasatosporales</taxon>
        <taxon>Streptomycetaceae</taxon>
        <taxon>Streptomyces</taxon>
        <taxon>Streptomyces aurantiacus group</taxon>
    </lineage>
</organism>
<dbReference type="Gene3D" id="1.10.101.10">
    <property type="entry name" value="PGBD-like superfamily/PGBD"/>
    <property type="match status" value="1"/>
</dbReference>
<feature type="compositionally biased region" description="Basic residues" evidence="1">
    <location>
        <begin position="1"/>
        <end position="13"/>
    </location>
</feature>
<dbReference type="InterPro" id="IPR002477">
    <property type="entry name" value="Peptidoglycan-bd-like"/>
</dbReference>
<dbReference type="InterPro" id="IPR036365">
    <property type="entry name" value="PGBD-like_sf"/>
</dbReference>
<keyword evidence="3" id="KW-0418">Kinase</keyword>
<gene>
    <name evidence="3" type="ORF">BM536_011230</name>
</gene>
<keyword evidence="3" id="KW-0808">Transferase</keyword>
<evidence type="ECO:0000256" key="1">
    <source>
        <dbReference type="SAM" id="MobiDB-lite"/>
    </source>
</evidence>
<name>A0A1V6MRZ9_9ACTN</name>
<dbReference type="GO" id="GO:0004674">
    <property type="term" value="F:protein serine/threonine kinase activity"/>
    <property type="evidence" value="ECO:0007669"/>
    <property type="project" value="UniProtKB-KW"/>
</dbReference>
<reference evidence="3 4" key="2">
    <citation type="submission" date="2017-02" db="EMBL/GenBank/DDBJ databases">
        <title>Draft genome sequence of Streptomyces phaeoluteigriseus type strain DSM41896.</title>
        <authorList>
            <person name="Salih T.S."/>
            <person name="Algora Gallardo L."/>
            <person name="Melo Santos T."/>
            <person name="Filgueira Martinez S."/>
            <person name="Herron P.R."/>
        </authorList>
    </citation>
    <scope>NUCLEOTIDE SEQUENCE [LARGE SCALE GENOMIC DNA]</scope>
    <source>
        <strain evidence="3 4">DSM 41896</strain>
    </source>
</reference>
<dbReference type="EMBL" id="MPOH02000011">
    <property type="protein sequence ID" value="OQD55230.1"/>
    <property type="molecule type" value="Genomic_DNA"/>
</dbReference>
<comment type="caution">
    <text evidence="3">The sequence shown here is derived from an EMBL/GenBank/DDBJ whole genome shotgun (WGS) entry which is preliminary data.</text>
</comment>
<feature type="region of interest" description="Disordered" evidence="1">
    <location>
        <begin position="1"/>
        <end position="40"/>
    </location>
</feature>
<dbReference type="SUPFAM" id="SSF47090">
    <property type="entry name" value="PGBD-like"/>
    <property type="match status" value="1"/>
</dbReference>
<reference evidence="4" key="1">
    <citation type="submission" date="2016-11" db="EMBL/GenBank/DDBJ databases">
        <authorList>
            <person name="Schniete J.K."/>
            <person name="Salih T."/>
            <person name="Algora Gallardo L."/>
            <person name="Martinez Fernandez S."/>
            <person name="Herron P.R."/>
        </authorList>
    </citation>
    <scope>NUCLEOTIDE SEQUENCE [LARGE SCALE GENOMIC DNA]</scope>
    <source>
        <strain evidence="4">DSM 41896</strain>
    </source>
</reference>
<dbReference type="AlphaFoldDB" id="A0A1V6MRZ9"/>
<protein>
    <submittedName>
        <fullName evidence="3">Serine/threonine protein kinase</fullName>
    </submittedName>
</protein>
<dbReference type="RefSeq" id="WP_143650925.1">
    <property type="nucleotide sequence ID" value="NZ_MPOH02000011.1"/>
</dbReference>
<evidence type="ECO:0000313" key="4">
    <source>
        <dbReference type="Proteomes" id="UP000184286"/>
    </source>
</evidence>
<dbReference type="InterPro" id="IPR036366">
    <property type="entry name" value="PGBDSf"/>
</dbReference>
<evidence type="ECO:0000259" key="2">
    <source>
        <dbReference type="Pfam" id="PF01471"/>
    </source>
</evidence>
<sequence length="117" mass="12346">LRRRYGHPRRPTGRVRASTASAPAAGSPSAEPATAPWNTDCTHYSGNGRTRQGDTGKRVLQVQCMLTKRGYGVGDSGADGIFGSGTDTAVRAFQRDGGLSADGIVGHDTWTALRDED</sequence>
<dbReference type="Proteomes" id="UP000184286">
    <property type="component" value="Unassembled WGS sequence"/>
</dbReference>
<proteinExistence type="predicted"/>
<dbReference type="Pfam" id="PF01471">
    <property type="entry name" value="PG_binding_1"/>
    <property type="match status" value="1"/>
</dbReference>